<dbReference type="Pfam" id="PF03992">
    <property type="entry name" value="ABM"/>
    <property type="match status" value="1"/>
</dbReference>
<dbReference type="InterPro" id="IPR007138">
    <property type="entry name" value="ABM_dom"/>
</dbReference>
<dbReference type="RefSeq" id="WP_274108902.1">
    <property type="nucleotide sequence ID" value="NZ_JAPCKI010000003.1"/>
</dbReference>
<feature type="domain" description="ABM" evidence="2">
    <location>
        <begin position="6"/>
        <end position="79"/>
    </location>
</feature>
<evidence type="ECO:0000259" key="2">
    <source>
        <dbReference type="Pfam" id="PF03992"/>
    </source>
</evidence>
<dbReference type="PANTHER" id="PTHR40057:SF1">
    <property type="entry name" value="SLR1162 PROTEIN"/>
    <property type="match status" value="1"/>
</dbReference>
<dbReference type="Gene3D" id="3.30.70.100">
    <property type="match status" value="1"/>
</dbReference>
<dbReference type="EMBL" id="JAPCKI010000003">
    <property type="protein sequence ID" value="MDD2177332.1"/>
    <property type="molecule type" value="Genomic_DNA"/>
</dbReference>
<keyword evidence="1" id="KW-1133">Transmembrane helix</keyword>
<dbReference type="InterPro" id="IPR038762">
    <property type="entry name" value="ABM_predict"/>
</dbReference>
<comment type="caution">
    <text evidence="3">The sequence shown here is derived from an EMBL/GenBank/DDBJ whole genome shotgun (WGS) entry which is preliminary data.</text>
</comment>
<evidence type="ECO:0000313" key="3">
    <source>
        <dbReference type="EMBL" id="MDD2177332.1"/>
    </source>
</evidence>
<keyword evidence="1" id="KW-0812">Transmembrane</keyword>
<sequence length="181" mass="20429">MSEHAVTVLITRKVRAGCEAGFERIAQDMVQVASGFRGYLGAQLVHSGEDPDIDDPLHHVVLAFDSERNLHFWRDSPQRKLGLAAAEPFIDGEMGFKSMTGLGLWYRTPTPTPPRWKVAVVTWLGICPTVYLLFLAVGDSMKTWWLFPRTALLTFAVVLLMTWVVAPRLTKLFKPWLFKEG</sequence>
<protein>
    <submittedName>
        <fullName evidence="3">Antibiotic biosynthesis monooxygenase</fullName>
    </submittedName>
</protein>
<keyword evidence="1" id="KW-0472">Membrane</keyword>
<dbReference type="InterPro" id="IPR011008">
    <property type="entry name" value="Dimeric_a/b-barrel"/>
</dbReference>
<dbReference type="SUPFAM" id="SSF54909">
    <property type="entry name" value="Dimeric alpha+beta barrel"/>
    <property type="match status" value="1"/>
</dbReference>
<evidence type="ECO:0000313" key="4">
    <source>
        <dbReference type="Proteomes" id="UP001148932"/>
    </source>
</evidence>
<dbReference type="GO" id="GO:0004497">
    <property type="term" value="F:monooxygenase activity"/>
    <property type="evidence" value="ECO:0007669"/>
    <property type="project" value="UniProtKB-KW"/>
</dbReference>
<feature type="transmembrane region" description="Helical" evidence="1">
    <location>
        <begin position="144"/>
        <end position="166"/>
    </location>
</feature>
<gene>
    <name evidence="3" type="ORF">OIN59_07780</name>
</gene>
<accession>A0ABT5RUF2</accession>
<feature type="transmembrane region" description="Helical" evidence="1">
    <location>
        <begin position="116"/>
        <end position="138"/>
    </location>
</feature>
<reference evidence="3" key="1">
    <citation type="submission" date="2022-10" db="EMBL/GenBank/DDBJ databases">
        <title>Description of microaerobic benzene degrading bacteria.</title>
        <authorList>
            <person name="Bedics A."/>
            <person name="Tancsics A."/>
            <person name="Banerjee S."/>
        </authorList>
    </citation>
    <scope>NUCLEOTIDE SEQUENCE</scope>
    <source>
        <strain evidence="3">D2M1</strain>
    </source>
</reference>
<proteinExistence type="predicted"/>
<organism evidence="3 4">
    <name type="scientific">Acidovorax benzenivorans</name>
    <dbReference type="NCBI Taxonomy" id="2987520"/>
    <lineage>
        <taxon>Bacteria</taxon>
        <taxon>Pseudomonadati</taxon>
        <taxon>Pseudomonadota</taxon>
        <taxon>Betaproteobacteria</taxon>
        <taxon>Burkholderiales</taxon>
        <taxon>Comamonadaceae</taxon>
        <taxon>Acidovorax</taxon>
    </lineage>
</organism>
<dbReference type="Proteomes" id="UP001148932">
    <property type="component" value="Unassembled WGS sequence"/>
</dbReference>
<name>A0ABT5RUF2_9BURK</name>
<keyword evidence="3" id="KW-0503">Monooxygenase</keyword>
<evidence type="ECO:0000256" key="1">
    <source>
        <dbReference type="SAM" id="Phobius"/>
    </source>
</evidence>
<keyword evidence="3" id="KW-0560">Oxidoreductase</keyword>
<dbReference type="PANTHER" id="PTHR40057">
    <property type="entry name" value="SLR1162 PROTEIN"/>
    <property type="match status" value="1"/>
</dbReference>
<keyword evidence="4" id="KW-1185">Reference proteome</keyword>